<keyword evidence="3" id="KW-0186">Copper</keyword>
<keyword evidence="2" id="KW-0479">Metal-binding</keyword>
<dbReference type="Proteomes" id="UP000297245">
    <property type="component" value="Unassembled WGS sequence"/>
</dbReference>
<dbReference type="Pfam" id="PF03067">
    <property type="entry name" value="LPMO_10"/>
    <property type="match status" value="1"/>
</dbReference>
<dbReference type="InterPro" id="IPR052282">
    <property type="entry name" value="Starch-active_LPMO"/>
</dbReference>
<feature type="chain" id="PRO_5020922903" description="Chitin-binding type-4 domain-containing protein" evidence="7">
    <location>
        <begin position="18"/>
        <end position="187"/>
    </location>
</feature>
<gene>
    <name evidence="9" type="ORF">K435DRAFT_434217</name>
</gene>
<keyword evidence="10" id="KW-1185">Reference proteome</keyword>
<dbReference type="PANTHER" id="PTHR36575">
    <property type="entry name" value="BINDING PROTEIN, PUTATIVE (AFU_ORTHOLOGUE AFUA_1G14430)-RELATED"/>
    <property type="match status" value="1"/>
</dbReference>
<keyword evidence="7" id="KW-0732">Signal</keyword>
<dbReference type="AlphaFoldDB" id="A0A4S8MF50"/>
<accession>A0A4S8MF50</accession>
<dbReference type="InterPro" id="IPR004302">
    <property type="entry name" value="Cellulose/chitin-bd_N"/>
</dbReference>
<organism evidence="9 10">
    <name type="scientific">Dendrothele bispora (strain CBS 962.96)</name>
    <dbReference type="NCBI Taxonomy" id="1314807"/>
    <lineage>
        <taxon>Eukaryota</taxon>
        <taxon>Fungi</taxon>
        <taxon>Dikarya</taxon>
        <taxon>Basidiomycota</taxon>
        <taxon>Agaricomycotina</taxon>
        <taxon>Agaricomycetes</taxon>
        <taxon>Agaricomycetidae</taxon>
        <taxon>Agaricales</taxon>
        <taxon>Agaricales incertae sedis</taxon>
        <taxon>Dendrothele</taxon>
    </lineage>
</organism>
<evidence type="ECO:0000256" key="2">
    <source>
        <dbReference type="ARBA" id="ARBA00022723"/>
    </source>
</evidence>
<evidence type="ECO:0000256" key="5">
    <source>
        <dbReference type="ARBA" id="ARBA00023180"/>
    </source>
</evidence>
<sequence length="187" mass="20156">MYGIVVSLALLVGSALGHGMVSSPTPRALGPAAQEACGTAVYNVLKSGTSIENAVKKIDSAYDATACHLFFCRGTQFEDNLSNTRVYKTGTVVPFTVDMEAHHTGYANVSVVDLAAQVPIARLFTWPVYANDSLGPANWPKNETSFSVTIPDLGTKCEEAGACAIQWWWYGTKVDQTYESCVDFTTK</sequence>
<dbReference type="GO" id="GO:0046872">
    <property type="term" value="F:metal ion binding"/>
    <property type="evidence" value="ECO:0007669"/>
    <property type="project" value="UniProtKB-KW"/>
</dbReference>
<proteinExistence type="inferred from homology"/>
<reference evidence="9 10" key="1">
    <citation type="journal article" date="2019" name="Nat. Ecol. Evol.">
        <title>Megaphylogeny resolves global patterns of mushroom evolution.</title>
        <authorList>
            <person name="Varga T."/>
            <person name="Krizsan K."/>
            <person name="Foldi C."/>
            <person name="Dima B."/>
            <person name="Sanchez-Garcia M."/>
            <person name="Sanchez-Ramirez S."/>
            <person name="Szollosi G.J."/>
            <person name="Szarkandi J.G."/>
            <person name="Papp V."/>
            <person name="Albert L."/>
            <person name="Andreopoulos W."/>
            <person name="Angelini C."/>
            <person name="Antonin V."/>
            <person name="Barry K.W."/>
            <person name="Bougher N.L."/>
            <person name="Buchanan P."/>
            <person name="Buyck B."/>
            <person name="Bense V."/>
            <person name="Catcheside P."/>
            <person name="Chovatia M."/>
            <person name="Cooper J."/>
            <person name="Damon W."/>
            <person name="Desjardin D."/>
            <person name="Finy P."/>
            <person name="Geml J."/>
            <person name="Haridas S."/>
            <person name="Hughes K."/>
            <person name="Justo A."/>
            <person name="Karasinski D."/>
            <person name="Kautmanova I."/>
            <person name="Kiss B."/>
            <person name="Kocsube S."/>
            <person name="Kotiranta H."/>
            <person name="LaButti K.M."/>
            <person name="Lechner B.E."/>
            <person name="Liimatainen K."/>
            <person name="Lipzen A."/>
            <person name="Lukacs Z."/>
            <person name="Mihaltcheva S."/>
            <person name="Morgado L.N."/>
            <person name="Niskanen T."/>
            <person name="Noordeloos M.E."/>
            <person name="Ohm R.A."/>
            <person name="Ortiz-Santana B."/>
            <person name="Ovrebo C."/>
            <person name="Racz N."/>
            <person name="Riley R."/>
            <person name="Savchenko A."/>
            <person name="Shiryaev A."/>
            <person name="Soop K."/>
            <person name="Spirin V."/>
            <person name="Szebenyi C."/>
            <person name="Tomsovsky M."/>
            <person name="Tulloss R.E."/>
            <person name="Uehling J."/>
            <person name="Grigoriev I.V."/>
            <person name="Vagvolgyi C."/>
            <person name="Papp T."/>
            <person name="Martin F.M."/>
            <person name="Miettinen O."/>
            <person name="Hibbett D.S."/>
            <person name="Nagy L.G."/>
        </authorList>
    </citation>
    <scope>NUCLEOTIDE SEQUENCE [LARGE SCALE GENOMIC DNA]</scope>
    <source>
        <strain evidence="9 10">CBS 962.96</strain>
    </source>
</reference>
<evidence type="ECO:0000313" key="10">
    <source>
        <dbReference type="Proteomes" id="UP000297245"/>
    </source>
</evidence>
<evidence type="ECO:0000259" key="8">
    <source>
        <dbReference type="Pfam" id="PF03067"/>
    </source>
</evidence>
<evidence type="ECO:0000313" key="9">
    <source>
        <dbReference type="EMBL" id="THV00759.1"/>
    </source>
</evidence>
<keyword evidence="5" id="KW-0325">Glycoprotein</keyword>
<dbReference type="OrthoDB" id="120613at2759"/>
<keyword evidence="4" id="KW-1015">Disulfide bond</keyword>
<dbReference type="PANTHER" id="PTHR36575:SF2">
    <property type="entry name" value="CHITIN-BINDING TYPE-4 DOMAIN-CONTAINING PROTEIN-RELATED"/>
    <property type="match status" value="1"/>
</dbReference>
<feature type="domain" description="Chitin-binding type-4" evidence="8">
    <location>
        <begin position="18"/>
        <end position="184"/>
    </location>
</feature>
<protein>
    <recommendedName>
        <fullName evidence="8">Chitin-binding type-4 domain-containing protein</fullName>
    </recommendedName>
</protein>
<name>A0A4S8MF50_DENBC</name>
<evidence type="ECO:0000256" key="7">
    <source>
        <dbReference type="SAM" id="SignalP"/>
    </source>
</evidence>
<comment type="cofactor">
    <cofactor evidence="1">
        <name>Cu(2+)</name>
        <dbReference type="ChEBI" id="CHEBI:29036"/>
    </cofactor>
</comment>
<evidence type="ECO:0000256" key="4">
    <source>
        <dbReference type="ARBA" id="ARBA00023157"/>
    </source>
</evidence>
<evidence type="ECO:0000256" key="6">
    <source>
        <dbReference type="ARBA" id="ARBA00034311"/>
    </source>
</evidence>
<evidence type="ECO:0000256" key="3">
    <source>
        <dbReference type="ARBA" id="ARBA00023008"/>
    </source>
</evidence>
<dbReference type="EMBL" id="ML179099">
    <property type="protein sequence ID" value="THV00759.1"/>
    <property type="molecule type" value="Genomic_DNA"/>
</dbReference>
<evidence type="ECO:0000256" key="1">
    <source>
        <dbReference type="ARBA" id="ARBA00001973"/>
    </source>
</evidence>
<comment type="similarity">
    <text evidence="6">Belongs to the polysaccharide monooxygenase AA13 family.</text>
</comment>
<feature type="signal peptide" evidence="7">
    <location>
        <begin position="1"/>
        <end position="17"/>
    </location>
</feature>